<name>A0A919UIR4_9ACTN</name>
<evidence type="ECO:0000313" key="2">
    <source>
        <dbReference type="EMBL" id="GIH22981.1"/>
    </source>
</evidence>
<sequence>MKEVPDARDQAPENNRSGECPAWCGVPAPHPDLSHLRSIGLVTAHRIELTLIGDQETDYVLVDAKGFPLIGHIFELSEARAEVLGILLSHLGFADLRILGAALTCGYRLISEGSV</sequence>
<feature type="compositionally biased region" description="Basic and acidic residues" evidence="1">
    <location>
        <begin position="1"/>
        <end position="11"/>
    </location>
</feature>
<dbReference type="AlphaFoldDB" id="A0A919UIR4"/>
<protein>
    <submittedName>
        <fullName evidence="2">Uncharacterized protein</fullName>
    </submittedName>
</protein>
<accession>A0A919UIR4</accession>
<keyword evidence="3" id="KW-1185">Reference proteome</keyword>
<organism evidence="2 3">
    <name type="scientific">Acrocarpospora phusangensis</name>
    <dbReference type="NCBI Taxonomy" id="1070424"/>
    <lineage>
        <taxon>Bacteria</taxon>
        <taxon>Bacillati</taxon>
        <taxon>Actinomycetota</taxon>
        <taxon>Actinomycetes</taxon>
        <taxon>Streptosporangiales</taxon>
        <taxon>Streptosporangiaceae</taxon>
        <taxon>Acrocarpospora</taxon>
    </lineage>
</organism>
<proteinExistence type="predicted"/>
<gene>
    <name evidence="2" type="ORF">Aph01nite_12910</name>
</gene>
<reference evidence="2" key="1">
    <citation type="submission" date="2021-01" db="EMBL/GenBank/DDBJ databases">
        <title>Whole genome shotgun sequence of Acrocarpospora phusangensis NBRC 108782.</title>
        <authorList>
            <person name="Komaki H."/>
            <person name="Tamura T."/>
        </authorList>
    </citation>
    <scope>NUCLEOTIDE SEQUENCE</scope>
    <source>
        <strain evidence="2">NBRC 108782</strain>
    </source>
</reference>
<evidence type="ECO:0000313" key="3">
    <source>
        <dbReference type="Proteomes" id="UP000640052"/>
    </source>
</evidence>
<evidence type="ECO:0000256" key="1">
    <source>
        <dbReference type="SAM" id="MobiDB-lite"/>
    </source>
</evidence>
<dbReference type="RefSeq" id="WP_204039802.1">
    <property type="nucleotide sequence ID" value="NZ_BOOA01000007.1"/>
</dbReference>
<comment type="caution">
    <text evidence="2">The sequence shown here is derived from an EMBL/GenBank/DDBJ whole genome shotgun (WGS) entry which is preliminary data.</text>
</comment>
<dbReference type="Proteomes" id="UP000640052">
    <property type="component" value="Unassembled WGS sequence"/>
</dbReference>
<feature type="region of interest" description="Disordered" evidence="1">
    <location>
        <begin position="1"/>
        <end position="21"/>
    </location>
</feature>
<dbReference type="EMBL" id="BOOA01000007">
    <property type="protein sequence ID" value="GIH22981.1"/>
    <property type="molecule type" value="Genomic_DNA"/>
</dbReference>